<dbReference type="Gene3D" id="2.10.230.10">
    <property type="entry name" value="Heat shock protein DnaJ, cysteine-rich domain"/>
    <property type="match status" value="1"/>
</dbReference>
<dbReference type="PROSITE" id="PS00636">
    <property type="entry name" value="DNAJ_1"/>
    <property type="match status" value="1"/>
</dbReference>
<organism evidence="12 13">
    <name type="scientific">Candidatus Solincola sediminis</name>
    <dbReference type="NCBI Taxonomy" id="1797199"/>
    <lineage>
        <taxon>Bacteria</taxon>
        <taxon>Bacillati</taxon>
        <taxon>Actinomycetota</taxon>
        <taxon>Candidatus Geothermincolia</taxon>
        <taxon>Candidatus Geothermincolales</taxon>
        <taxon>Candidatus Geothermincolaceae</taxon>
        <taxon>Candidatus Solincola</taxon>
    </lineage>
</organism>
<dbReference type="Pfam" id="PF00226">
    <property type="entry name" value="DnaJ"/>
    <property type="match status" value="1"/>
</dbReference>
<comment type="cofactor">
    <cofactor evidence="8">
        <name>Zn(2+)</name>
        <dbReference type="ChEBI" id="CHEBI:29105"/>
    </cofactor>
    <text evidence="8">Binds 2 Zn(2+) ions per monomer.</text>
</comment>
<dbReference type="InterPro" id="IPR001305">
    <property type="entry name" value="HSP_DnaJ_Cys-rich_dom"/>
</dbReference>
<feature type="domain" description="J" evidence="10">
    <location>
        <begin position="3"/>
        <end position="68"/>
    </location>
</feature>
<dbReference type="HAMAP" id="MF_01152">
    <property type="entry name" value="DnaJ"/>
    <property type="match status" value="1"/>
</dbReference>
<dbReference type="GO" id="GO:0009408">
    <property type="term" value="P:response to heat"/>
    <property type="evidence" value="ECO:0007669"/>
    <property type="project" value="InterPro"/>
</dbReference>
<evidence type="ECO:0000256" key="5">
    <source>
        <dbReference type="ARBA" id="ARBA00023186"/>
    </source>
</evidence>
<feature type="binding site" evidence="8">
    <location>
        <position position="160"/>
    </location>
    <ligand>
        <name>Zn(2+)</name>
        <dbReference type="ChEBI" id="CHEBI:29105"/>
        <label>2</label>
    </ligand>
</feature>
<comment type="caution">
    <text evidence="12">The sequence shown here is derived from an EMBL/GenBank/DDBJ whole genome shotgun (WGS) entry which is preliminary data.</text>
</comment>
<evidence type="ECO:0000256" key="9">
    <source>
        <dbReference type="PROSITE-ProRule" id="PRU00546"/>
    </source>
</evidence>
<dbReference type="GO" id="GO:0031072">
    <property type="term" value="F:heat shock protein binding"/>
    <property type="evidence" value="ECO:0007669"/>
    <property type="project" value="InterPro"/>
</dbReference>
<feature type="binding site" evidence="8">
    <location>
        <position position="157"/>
    </location>
    <ligand>
        <name>Zn(2+)</name>
        <dbReference type="ChEBI" id="CHEBI:29105"/>
        <label>2</label>
    </ligand>
</feature>
<dbReference type="Proteomes" id="UP000177876">
    <property type="component" value="Unassembled WGS sequence"/>
</dbReference>
<dbReference type="NCBIfam" id="NF008035">
    <property type="entry name" value="PRK10767.1"/>
    <property type="match status" value="1"/>
</dbReference>
<feature type="binding site" evidence="8">
    <location>
        <position position="197"/>
    </location>
    <ligand>
        <name>Zn(2+)</name>
        <dbReference type="ChEBI" id="CHEBI:29105"/>
        <label>1</label>
    </ligand>
</feature>
<keyword evidence="8" id="KW-0963">Cytoplasm</keyword>
<evidence type="ECO:0000256" key="4">
    <source>
        <dbReference type="ARBA" id="ARBA00022833"/>
    </source>
</evidence>
<dbReference type="EMBL" id="MELK01000050">
    <property type="protein sequence ID" value="OFW56004.1"/>
    <property type="molecule type" value="Genomic_DNA"/>
</dbReference>
<dbReference type="InterPro" id="IPR002939">
    <property type="entry name" value="DnaJ_C"/>
</dbReference>
<keyword evidence="1 8" id="KW-0479">Metal-binding</keyword>
<dbReference type="PROSITE" id="PS50076">
    <property type="entry name" value="DNAJ_2"/>
    <property type="match status" value="1"/>
</dbReference>
<dbReference type="NCBIfam" id="TIGR02349">
    <property type="entry name" value="DnaJ_bact"/>
    <property type="match status" value="1"/>
</dbReference>
<evidence type="ECO:0000256" key="6">
    <source>
        <dbReference type="ARBA" id="ARBA00061004"/>
    </source>
</evidence>
<dbReference type="InterPro" id="IPR036869">
    <property type="entry name" value="J_dom_sf"/>
</dbReference>
<feature type="repeat" description="CXXCXGXG motif" evidence="8">
    <location>
        <begin position="197"/>
        <end position="204"/>
    </location>
</feature>
<dbReference type="InterPro" id="IPR008971">
    <property type="entry name" value="HSP40/DnaJ_pept-bd"/>
</dbReference>
<feature type="repeat" description="CXXCXGXG motif" evidence="8">
    <location>
        <begin position="157"/>
        <end position="164"/>
    </location>
</feature>
<feature type="binding site" evidence="8">
    <location>
        <position position="200"/>
    </location>
    <ligand>
        <name>Zn(2+)</name>
        <dbReference type="ChEBI" id="CHEBI:29105"/>
        <label>1</label>
    </ligand>
</feature>
<dbReference type="PRINTS" id="PR00625">
    <property type="entry name" value="JDOMAIN"/>
</dbReference>
<keyword evidence="8" id="KW-0235">DNA replication</keyword>
<feature type="binding site" evidence="8">
    <location>
        <position position="186"/>
    </location>
    <ligand>
        <name>Zn(2+)</name>
        <dbReference type="ChEBI" id="CHEBI:29105"/>
        <label>2</label>
    </ligand>
</feature>
<feature type="zinc finger region" description="CR-type" evidence="9">
    <location>
        <begin position="127"/>
        <end position="209"/>
    </location>
</feature>
<dbReference type="SMART" id="SM00271">
    <property type="entry name" value="DnaJ"/>
    <property type="match status" value="1"/>
</dbReference>
<evidence type="ECO:0000256" key="2">
    <source>
        <dbReference type="ARBA" id="ARBA00022737"/>
    </source>
</evidence>
<dbReference type="CDD" id="cd10747">
    <property type="entry name" value="DnaJ_C"/>
    <property type="match status" value="1"/>
</dbReference>
<feature type="binding site" evidence="8">
    <location>
        <position position="143"/>
    </location>
    <ligand>
        <name>Zn(2+)</name>
        <dbReference type="ChEBI" id="CHEBI:29105"/>
        <label>1</label>
    </ligand>
</feature>
<name>A0A1F2WGN5_9ACTN</name>
<keyword evidence="5 8" id="KW-0143">Chaperone</keyword>
<dbReference type="Pfam" id="PF01556">
    <property type="entry name" value="DnaJ_C"/>
    <property type="match status" value="1"/>
</dbReference>
<comment type="domain">
    <text evidence="8">The J domain is necessary and sufficient to stimulate DnaK ATPase activity. Zinc center 1 plays an important role in the autonomous, DnaK-independent chaperone activity of DnaJ. Zinc center 2 is essential for interaction with DnaK and for DnaJ activity.</text>
</comment>
<feature type="repeat" description="CXXCXGXG motif" evidence="8">
    <location>
        <begin position="183"/>
        <end position="190"/>
    </location>
</feature>
<evidence type="ECO:0000259" key="10">
    <source>
        <dbReference type="PROSITE" id="PS50076"/>
    </source>
</evidence>
<dbReference type="GO" id="GO:0005524">
    <property type="term" value="F:ATP binding"/>
    <property type="evidence" value="ECO:0007669"/>
    <property type="project" value="InterPro"/>
</dbReference>
<reference evidence="12 13" key="1">
    <citation type="journal article" date="2016" name="Nat. Commun.">
        <title>Thousands of microbial genomes shed light on interconnected biogeochemical processes in an aquifer system.</title>
        <authorList>
            <person name="Anantharaman K."/>
            <person name="Brown C.T."/>
            <person name="Hug L.A."/>
            <person name="Sharon I."/>
            <person name="Castelle C.J."/>
            <person name="Probst A.J."/>
            <person name="Thomas B.C."/>
            <person name="Singh A."/>
            <person name="Wilkins M.J."/>
            <person name="Karaoz U."/>
            <person name="Brodie E.L."/>
            <person name="Williams K.H."/>
            <person name="Hubbard S.S."/>
            <person name="Banfield J.F."/>
        </authorList>
    </citation>
    <scope>NUCLEOTIDE SEQUENCE [LARGE SCALE GENOMIC DNA]</scope>
</reference>
<dbReference type="InterPro" id="IPR018253">
    <property type="entry name" value="DnaJ_domain_CS"/>
</dbReference>
<keyword evidence="4 8" id="KW-0862">Zinc</keyword>
<evidence type="ECO:0000256" key="3">
    <source>
        <dbReference type="ARBA" id="ARBA00022771"/>
    </source>
</evidence>
<evidence type="ECO:0000259" key="11">
    <source>
        <dbReference type="PROSITE" id="PS51188"/>
    </source>
</evidence>
<protein>
    <recommendedName>
        <fullName evidence="7 8">Chaperone protein DnaJ</fullName>
    </recommendedName>
</protein>
<dbReference type="InterPro" id="IPR001623">
    <property type="entry name" value="DnaJ_domain"/>
</dbReference>
<dbReference type="PANTHER" id="PTHR43096">
    <property type="entry name" value="DNAJ HOMOLOG 1, MITOCHONDRIAL-RELATED"/>
    <property type="match status" value="1"/>
</dbReference>
<dbReference type="PANTHER" id="PTHR43096:SF10">
    <property type="entry name" value="CHAPERONE PROTEIN DNAJ A6, CHLOROPLASTIC"/>
    <property type="match status" value="1"/>
</dbReference>
<proteinExistence type="inferred from homology"/>
<evidence type="ECO:0000256" key="8">
    <source>
        <dbReference type="HAMAP-Rule" id="MF_01152"/>
    </source>
</evidence>
<evidence type="ECO:0000313" key="13">
    <source>
        <dbReference type="Proteomes" id="UP000177876"/>
    </source>
</evidence>
<dbReference type="FunFam" id="2.10.230.10:FF:000002">
    <property type="entry name" value="Molecular chaperone DnaJ"/>
    <property type="match status" value="1"/>
</dbReference>
<comment type="function">
    <text evidence="8">Participates actively in the response to hyperosmotic and heat shock by preventing the aggregation of stress-denatured proteins and by disaggregating proteins, also in an autonomous, DnaK-independent fashion. Unfolded proteins bind initially to DnaJ; upon interaction with the DnaJ-bound protein, DnaK hydrolyzes its bound ATP, resulting in the formation of a stable complex. GrpE releases ADP from DnaK; ATP binding to DnaK triggers the release of the substrate protein, thus completing the reaction cycle. Several rounds of ATP-dependent interactions between DnaJ, DnaK and GrpE are required for fully efficient folding. Also involved, together with DnaK and GrpE, in the DNA replication of plasmids through activation of initiation proteins.</text>
</comment>
<feature type="binding site" evidence="8">
    <location>
        <position position="140"/>
    </location>
    <ligand>
        <name>Zn(2+)</name>
        <dbReference type="ChEBI" id="CHEBI:29105"/>
        <label>1</label>
    </ligand>
</feature>
<dbReference type="Pfam" id="PF00684">
    <property type="entry name" value="DnaJ_CXXCXGXG"/>
    <property type="match status" value="1"/>
</dbReference>
<evidence type="ECO:0000256" key="7">
    <source>
        <dbReference type="ARBA" id="ARBA00067609"/>
    </source>
</evidence>
<evidence type="ECO:0000313" key="12">
    <source>
        <dbReference type="EMBL" id="OFW56004.1"/>
    </source>
</evidence>
<keyword evidence="2 8" id="KW-0677">Repeat</keyword>
<dbReference type="FunFam" id="2.60.260.20:FF:000005">
    <property type="entry name" value="Chaperone protein dnaJ 1, mitochondrial"/>
    <property type="match status" value="1"/>
</dbReference>
<gene>
    <name evidence="8" type="primary">dnaJ</name>
    <name evidence="12" type="ORF">A2Y75_04650</name>
</gene>
<accession>A0A1F2WGN5</accession>
<evidence type="ECO:0000256" key="1">
    <source>
        <dbReference type="ARBA" id="ARBA00022723"/>
    </source>
</evidence>
<dbReference type="InterPro" id="IPR036410">
    <property type="entry name" value="HSP_DnaJ_Cys-rich_dom_sf"/>
</dbReference>
<keyword evidence="3 8" id="KW-0863">Zinc-finger</keyword>
<dbReference type="CDD" id="cd06257">
    <property type="entry name" value="DnaJ"/>
    <property type="match status" value="1"/>
</dbReference>
<comment type="similarity">
    <text evidence="6 8">Belongs to the DnaJ family.</text>
</comment>
<dbReference type="SUPFAM" id="SSF57938">
    <property type="entry name" value="DnaJ/Hsp40 cysteine-rich domain"/>
    <property type="match status" value="1"/>
</dbReference>
<dbReference type="Gene3D" id="1.10.287.110">
    <property type="entry name" value="DnaJ domain"/>
    <property type="match status" value="1"/>
</dbReference>
<dbReference type="SUPFAM" id="SSF49493">
    <property type="entry name" value="HSP40/DnaJ peptide-binding domain"/>
    <property type="match status" value="2"/>
</dbReference>
<dbReference type="InterPro" id="IPR012724">
    <property type="entry name" value="DnaJ"/>
</dbReference>
<dbReference type="GO" id="GO:0005737">
    <property type="term" value="C:cytoplasm"/>
    <property type="evidence" value="ECO:0007669"/>
    <property type="project" value="UniProtKB-SubCell"/>
</dbReference>
<feature type="repeat" description="CXXCXGXG motif" evidence="8">
    <location>
        <begin position="140"/>
        <end position="147"/>
    </location>
</feature>
<comment type="subunit">
    <text evidence="8">Homodimer.</text>
</comment>
<feature type="binding site" evidence="8">
    <location>
        <position position="183"/>
    </location>
    <ligand>
        <name>Zn(2+)</name>
        <dbReference type="ChEBI" id="CHEBI:29105"/>
        <label>2</label>
    </ligand>
</feature>
<comment type="subcellular location">
    <subcellularLocation>
        <location evidence="8">Cytoplasm</location>
    </subcellularLocation>
</comment>
<dbReference type="SUPFAM" id="SSF46565">
    <property type="entry name" value="Chaperone J-domain"/>
    <property type="match status" value="1"/>
</dbReference>
<dbReference type="GO" id="GO:0008270">
    <property type="term" value="F:zinc ion binding"/>
    <property type="evidence" value="ECO:0007669"/>
    <property type="project" value="UniProtKB-UniRule"/>
</dbReference>
<dbReference type="PROSITE" id="PS51188">
    <property type="entry name" value="ZF_CR"/>
    <property type="match status" value="1"/>
</dbReference>
<dbReference type="GO" id="GO:0051082">
    <property type="term" value="F:unfolded protein binding"/>
    <property type="evidence" value="ECO:0007669"/>
    <property type="project" value="UniProtKB-UniRule"/>
</dbReference>
<dbReference type="GO" id="GO:0006260">
    <property type="term" value="P:DNA replication"/>
    <property type="evidence" value="ECO:0007669"/>
    <property type="project" value="UniProtKB-KW"/>
</dbReference>
<keyword evidence="8" id="KW-0346">Stress response</keyword>
<dbReference type="STRING" id="1797197.A2Y75_04650"/>
<dbReference type="Gene3D" id="2.60.260.20">
    <property type="entry name" value="Urease metallochaperone UreE, N-terminal domain"/>
    <property type="match status" value="2"/>
</dbReference>
<feature type="domain" description="CR-type" evidence="11">
    <location>
        <begin position="127"/>
        <end position="209"/>
    </location>
</feature>
<dbReference type="AlphaFoldDB" id="A0A1F2WGN5"/>
<dbReference type="GO" id="GO:0042026">
    <property type="term" value="P:protein refolding"/>
    <property type="evidence" value="ECO:0007669"/>
    <property type="project" value="TreeGrafter"/>
</dbReference>
<sequence length="367" mass="40058">MKDYYGVLGLGQDADQEEIKRAYRKMARQYHPDVNPDDGSAEGKFKEATEAYEVLSDPEKKQRYDLFGEQGPGAGGYGTGFEGFGTPFGDIFDMFFGRSRGATRRGPGRGSDLLYVLEITLEEAYTGTERELDIPRHERCEECEGAGLQKGYDLEICPQCGGQGTLTTTRRTSFGTFSSSAACPRCGGRGEINLHPCKKCGGDGINEIADEIGISVPAGVSDGDRIRVPGKGEAGNRGGLAGDLYVEIRVAEDETFARRGSNLHAVVTVSLAEAALGTGVEIKTFSGEETLRIHAGSQPGEVFRLKGKGMPKLNSRSKGDLYLTLEVQIPKKLSGEQKRLLEDYQELERKGKEAPHLMQRIRKAMRQ</sequence>